<dbReference type="Proteomes" id="UP000821845">
    <property type="component" value="Chromosome 9"/>
</dbReference>
<dbReference type="EMBL" id="CM023489">
    <property type="protein sequence ID" value="KAH6922184.1"/>
    <property type="molecule type" value="Genomic_DNA"/>
</dbReference>
<comment type="caution">
    <text evidence="1">The sequence shown here is derived from an EMBL/GenBank/DDBJ whole genome shotgun (WGS) entry which is preliminary data.</text>
</comment>
<reference evidence="1" key="1">
    <citation type="submission" date="2020-05" db="EMBL/GenBank/DDBJ databases">
        <title>Large-scale comparative analyses of tick genomes elucidate their genetic diversity and vector capacities.</title>
        <authorList>
            <person name="Jia N."/>
            <person name="Wang J."/>
            <person name="Shi W."/>
            <person name="Du L."/>
            <person name="Sun Y."/>
            <person name="Zhan W."/>
            <person name="Jiang J."/>
            <person name="Wang Q."/>
            <person name="Zhang B."/>
            <person name="Ji P."/>
            <person name="Sakyi L.B."/>
            <person name="Cui X."/>
            <person name="Yuan T."/>
            <person name="Jiang B."/>
            <person name="Yang W."/>
            <person name="Lam T.T.-Y."/>
            <person name="Chang Q."/>
            <person name="Ding S."/>
            <person name="Wang X."/>
            <person name="Zhu J."/>
            <person name="Ruan X."/>
            <person name="Zhao L."/>
            <person name="Wei J."/>
            <person name="Que T."/>
            <person name="Du C."/>
            <person name="Cheng J."/>
            <person name="Dai P."/>
            <person name="Han X."/>
            <person name="Huang E."/>
            <person name="Gao Y."/>
            <person name="Liu J."/>
            <person name="Shao H."/>
            <person name="Ye R."/>
            <person name="Li L."/>
            <person name="Wei W."/>
            <person name="Wang X."/>
            <person name="Wang C."/>
            <person name="Yang T."/>
            <person name="Huo Q."/>
            <person name="Li W."/>
            <person name="Guo W."/>
            <person name="Chen H."/>
            <person name="Zhou L."/>
            <person name="Ni X."/>
            <person name="Tian J."/>
            <person name="Zhou Y."/>
            <person name="Sheng Y."/>
            <person name="Liu T."/>
            <person name="Pan Y."/>
            <person name="Xia L."/>
            <person name="Li J."/>
            <person name="Zhao F."/>
            <person name="Cao W."/>
        </authorList>
    </citation>
    <scope>NUCLEOTIDE SEQUENCE</scope>
    <source>
        <strain evidence="1">Hyas-2018</strain>
    </source>
</reference>
<evidence type="ECO:0000313" key="1">
    <source>
        <dbReference type="EMBL" id="KAH6922184.1"/>
    </source>
</evidence>
<sequence>MKTQPQPSRINPAGSSAQPTGPDAQVGFRPSSAAVAAIQRVSLPPFRPNSPTWLLQVEVHFRLQQTTSQQTRYWHLVSSLPPDVAEDFVYILASPHPSHPYDTLKEAIISRKSECKHSRLQQLNTATELGDRHPSQLLRRMPQLSGRTSALQEEEAPNDTHCPWGSAGWTHEHFQQLEILGPWSCACISRKRIKAFTAQLQSAGLDCL</sequence>
<protein>
    <submittedName>
        <fullName evidence="1">Uncharacterized protein</fullName>
    </submittedName>
</protein>
<evidence type="ECO:0000313" key="2">
    <source>
        <dbReference type="Proteomes" id="UP000821845"/>
    </source>
</evidence>
<organism evidence="1 2">
    <name type="scientific">Hyalomma asiaticum</name>
    <name type="common">Tick</name>
    <dbReference type="NCBI Taxonomy" id="266040"/>
    <lineage>
        <taxon>Eukaryota</taxon>
        <taxon>Metazoa</taxon>
        <taxon>Ecdysozoa</taxon>
        <taxon>Arthropoda</taxon>
        <taxon>Chelicerata</taxon>
        <taxon>Arachnida</taxon>
        <taxon>Acari</taxon>
        <taxon>Parasitiformes</taxon>
        <taxon>Ixodida</taxon>
        <taxon>Ixodoidea</taxon>
        <taxon>Ixodidae</taxon>
        <taxon>Hyalomminae</taxon>
        <taxon>Hyalomma</taxon>
    </lineage>
</organism>
<gene>
    <name evidence="1" type="ORF">HPB50_010789</name>
</gene>
<proteinExistence type="predicted"/>
<keyword evidence="2" id="KW-1185">Reference proteome</keyword>
<accession>A0ACB7RK26</accession>
<name>A0ACB7RK26_HYAAI</name>